<proteinExistence type="predicted"/>
<accession>A0A4Y2N9M3</accession>
<dbReference type="Proteomes" id="UP000499080">
    <property type="component" value="Unassembled WGS sequence"/>
</dbReference>
<gene>
    <name evidence="1" type="ORF">AVEN_47735_1</name>
</gene>
<reference evidence="1 2" key="1">
    <citation type="journal article" date="2019" name="Sci. Rep.">
        <title>Orb-weaving spider Araneus ventricosus genome elucidates the spidroin gene catalogue.</title>
        <authorList>
            <person name="Kono N."/>
            <person name="Nakamura H."/>
            <person name="Ohtoshi R."/>
            <person name="Moran D.A.P."/>
            <person name="Shinohara A."/>
            <person name="Yoshida Y."/>
            <person name="Fujiwara M."/>
            <person name="Mori M."/>
            <person name="Tomita M."/>
            <person name="Arakawa K."/>
        </authorList>
    </citation>
    <scope>NUCLEOTIDE SEQUENCE [LARGE SCALE GENOMIC DNA]</scope>
</reference>
<name>A0A4Y2N9M3_ARAVE</name>
<evidence type="ECO:0000313" key="2">
    <source>
        <dbReference type="Proteomes" id="UP000499080"/>
    </source>
</evidence>
<comment type="caution">
    <text evidence="1">The sequence shown here is derived from an EMBL/GenBank/DDBJ whole genome shotgun (WGS) entry which is preliminary data.</text>
</comment>
<sequence length="76" mass="8620">MEFVTGEFLVEQDLRNDAVGHVGGVRLQIHVLTVPAFLAKDLQHSLDFIVNLAFHFQFTESQAFGCLEEEFPLIFP</sequence>
<dbReference type="EMBL" id="BGPR01208190">
    <property type="protein sequence ID" value="GBN35340.1"/>
    <property type="molecule type" value="Genomic_DNA"/>
</dbReference>
<dbReference type="AlphaFoldDB" id="A0A4Y2N9M3"/>
<keyword evidence="2" id="KW-1185">Reference proteome</keyword>
<organism evidence="1 2">
    <name type="scientific">Araneus ventricosus</name>
    <name type="common">Orbweaver spider</name>
    <name type="synonym">Epeira ventricosa</name>
    <dbReference type="NCBI Taxonomy" id="182803"/>
    <lineage>
        <taxon>Eukaryota</taxon>
        <taxon>Metazoa</taxon>
        <taxon>Ecdysozoa</taxon>
        <taxon>Arthropoda</taxon>
        <taxon>Chelicerata</taxon>
        <taxon>Arachnida</taxon>
        <taxon>Araneae</taxon>
        <taxon>Araneomorphae</taxon>
        <taxon>Entelegynae</taxon>
        <taxon>Araneoidea</taxon>
        <taxon>Araneidae</taxon>
        <taxon>Araneus</taxon>
    </lineage>
</organism>
<protein>
    <submittedName>
        <fullName evidence="1">Uncharacterized protein</fullName>
    </submittedName>
</protein>
<evidence type="ECO:0000313" key="1">
    <source>
        <dbReference type="EMBL" id="GBN35340.1"/>
    </source>
</evidence>